<reference evidence="1 2" key="1">
    <citation type="submission" date="2016-11" db="EMBL/GenBank/DDBJ databases">
        <authorList>
            <person name="Gasic K."/>
        </authorList>
    </citation>
    <scope>NUCLEOTIDE SEQUENCE [LARGE SCALE GENOMIC DNA]</scope>
</reference>
<accession>A0A3G1GLD8</accession>
<dbReference type="Proteomes" id="UP000272247">
    <property type="component" value="Segment"/>
</dbReference>
<gene>
    <name evidence="1" type="ORF">K1pha_16</name>
</gene>
<organism evidence="1 2">
    <name type="scientific">Xanthomonas phage KPhi1</name>
    <dbReference type="NCBI Taxonomy" id="1927017"/>
    <lineage>
        <taxon>Viruses</taxon>
        <taxon>Duplodnaviria</taxon>
        <taxon>Heunggongvirae</taxon>
        <taxon>Uroviricota</taxon>
        <taxon>Caudoviricetes</taxon>
        <taxon>Kantovirinae</taxon>
        <taxon>Beograduvirus</taxon>
        <taxon>Beograduvirus KPhi1</taxon>
    </lineage>
</organism>
<dbReference type="EMBL" id="KY210139">
    <property type="protein sequence ID" value="APQ41895.1"/>
    <property type="molecule type" value="Genomic_DNA"/>
</dbReference>
<keyword evidence="2" id="KW-1185">Reference proteome</keyword>
<proteinExistence type="predicted"/>
<name>A0A3G1GLD8_9CAUD</name>
<sequence length="148" mass="16314">MNLHHLTRGAIQLVNRDTPSTIYVSTGHTMEWGVSTPTFQSVEAQLQVQSASHESLYYLNGLTESKALSIVYAYGNFSTINRPAGTGGDLVRVRGRWWAIQNVLEGWSDVSSPEWCSFSITQQFNADTLEQLVEQIKNGNVPSPVGGL</sequence>
<protein>
    <submittedName>
        <fullName evidence="1">Uncharacterized protein</fullName>
    </submittedName>
</protein>
<evidence type="ECO:0000313" key="1">
    <source>
        <dbReference type="EMBL" id="APQ41895.1"/>
    </source>
</evidence>
<evidence type="ECO:0000313" key="2">
    <source>
        <dbReference type="Proteomes" id="UP000272247"/>
    </source>
</evidence>